<dbReference type="RefSeq" id="WP_259543317.1">
    <property type="nucleotide sequence ID" value="NZ_JANLCJ010000354.1"/>
</dbReference>
<protein>
    <submittedName>
        <fullName evidence="1">Uncharacterized protein</fullName>
    </submittedName>
</protein>
<reference evidence="1" key="1">
    <citation type="submission" date="2022-08" db="EMBL/GenBank/DDBJ databases">
        <authorList>
            <person name="Deng Y."/>
            <person name="Han X.-F."/>
            <person name="Zhang Y.-Q."/>
        </authorList>
    </citation>
    <scope>NUCLEOTIDE SEQUENCE</scope>
    <source>
        <strain evidence="1">CPCC 203386</strain>
    </source>
</reference>
<keyword evidence="2" id="KW-1185">Reference proteome</keyword>
<dbReference type="Proteomes" id="UP001165586">
    <property type="component" value="Unassembled WGS sequence"/>
</dbReference>
<name>A0ABT2HAR0_9MICO</name>
<sequence length="44" mass="5075">MENNDIEVLLKGMIKAGGEWYLSKTLEKKDDKSDLKSEQFGEKK</sequence>
<organism evidence="1 2">
    <name type="scientific">Herbiconiux daphne</name>
    <dbReference type="NCBI Taxonomy" id="2970914"/>
    <lineage>
        <taxon>Bacteria</taxon>
        <taxon>Bacillati</taxon>
        <taxon>Actinomycetota</taxon>
        <taxon>Actinomycetes</taxon>
        <taxon>Micrococcales</taxon>
        <taxon>Microbacteriaceae</taxon>
        <taxon>Herbiconiux</taxon>
    </lineage>
</organism>
<dbReference type="EMBL" id="JANLCJ010000354">
    <property type="protein sequence ID" value="MCS5737029.1"/>
    <property type="molecule type" value="Genomic_DNA"/>
</dbReference>
<gene>
    <name evidence="1" type="ORF">N1032_25205</name>
</gene>
<accession>A0ABT2HAR0</accession>
<proteinExistence type="predicted"/>
<evidence type="ECO:0000313" key="2">
    <source>
        <dbReference type="Proteomes" id="UP001165586"/>
    </source>
</evidence>
<comment type="caution">
    <text evidence="1">The sequence shown here is derived from an EMBL/GenBank/DDBJ whole genome shotgun (WGS) entry which is preliminary data.</text>
</comment>
<evidence type="ECO:0000313" key="1">
    <source>
        <dbReference type="EMBL" id="MCS5737029.1"/>
    </source>
</evidence>